<proteinExistence type="predicted"/>
<evidence type="ECO:0000313" key="2">
    <source>
        <dbReference type="EMBL" id="MBE1159709.1"/>
    </source>
</evidence>
<protein>
    <recommendedName>
        <fullName evidence="4">PH domain-containing protein</fullName>
    </recommendedName>
</protein>
<keyword evidence="1" id="KW-0812">Transmembrane</keyword>
<organism evidence="2 3">
    <name type="scientific">Dyella acidiphila</name>
    <dbReference type="NCBI Taxonomy" id="2775866"/>
    <lineage>
        <taxon>Bacteria</taxon>
        <taxon>Pseudomonadati</taxon>
        <taxon>Pseudomonadota</taxon>
        <taxon>Gammaproteobacteria</taxon>
        <taxon>Lysobacterales</taxon>
        <taxon>Rhodanobacteraceae</taxon>
        <taxon>Dyella</taxon>
    </lineage>
</organism>
<keyword evidence="1" id="KW-0472">Membrane</keyword>
<feature type="transmembrane region" description="Helical" evidence="1">
    <location>
        <begin position="16"/>
        <end position="37"/>
    </location>
</feature>
<dbReference type="Proteomes" id="UP000651010">
    <property type="component" value="Unassembled WGS sequence"/>
</dbReference>
<keyword evidence="1" id="KW-1133">Transmembrane helix</keyword>
<keyword evidence="3" id="KW-1185">Reference proteome</keyword>
<dbReference type="RefSeq" id="WP_192554578.1">
    <property type="nucleotide sequence ID" value="NZ_JACZZA010000002.1"/>
</dbReference>
<accession>A0ABR9G6N2</accession>
<dbReference type="EMBL" id="JACZZA010000002">
    <property type="protein sequence ID" value="MBE1159709.1"/>
    <property type="molecule type" value="Genomic_DNA"/>
</dbReference>
<evidence type="ECO:0008006" key="4">
    <source>
        <dbReference type="Google" id="ProtNLM"/>
    </source>
</evidence>
<evidence type="ECO:0000256" key="1">
    <source>
        <dbReference type="SAM" id="Phobius"/>
    </source>
</evidence>
<reference evidence="2 3" key="1">
    <citation type="submission" date="2020-09" db="EMBL/GenBank/DDBJ databases">
        <title>Dyella sp. 7MK23 isolated from forest soil.</title>
        <authorList>
            <person name="Fu J."/>
        </authorList>
    </citation>
    <scope>NUCLEOTIDE SEQUENCE [LARGE SCALE GENOMIC DNA]</scope>
    <source>
        <strain evidence="2 3">7MK23</strain>
    </source>
</reference>
<gene>
    <name evidence="2" type="ORF">IGX34_04875</name>
</gene>
<name>A0ABR9G6N2_9GAMM</name>
<sequence>MVNLDRMEIQFSKLKCLVTLVMCAAFGAIFFLLSGALCVEHFHAGSPNLMFELFGAAVLTWSVSLCLVSMFSATPGLVLDSQGIVSCAGRFSPIFVPWSEVVSIKLVRRGKSGQVICVRLSEPAGKALEHMRPLQKMRYWLRWIAPYGVYVHDVYLDISRDNLLDLLQHYQATYVAQP</sequence>
<comment type="caution">
    <text evidence="2">The sequence shown here is derived from an EMBL/GenBank/DDBJ whole genome shotgun (WGS) entry which is preliminary data.</text>
</comment>
<feature type="transmembrane region" description="Helical" evidence="1">
    <location>
        <begin position="49"/>
        <end position="71"/>
    </location>
</feature>
<evidence type="ECO:0000313" key="3">
    <source>
        <dbReference type="Proteomes" id="UP000651010"/>
    </source>
</evidence>